<evidence type="ECO:0000313" key="2">
    <source>
        <dbReference type="Proteomes" id="UP000789920"/>
    </source>
</evidence>
<dbReference type="EMBL" id="CAJVQC010006972">
    <property type="protein sequence ID" value="CAG8573676.1"/>
    <property type="molecule type" value="Genomic_DNA"/>
</dbReference>
<proteinExistence type="predicted"/>
<dbReference type="Proteomes" id="UP000789920">
    <property type="component" value="Unassembled WGS sequence"/>
</dbReference>
<sequence>MNLDIFPEPFLELEKNLLKSTRKILLGIKHSLGAQYDGKGQNEKIVRSNEMMGRGKMKNCKSNENIWKGRNENIWKECNEGLEERNEGLE</sequence>
<keyword evidence="2" id="KW-1185">Reference proteome</keyword>
<name>A0ACA9M9X5_9GLOM</name>
<organism evidence="1 2">
    <name type="scientific">Racocetra persica</name>
    <dbReference type="NCBI Taxonomy" id="160502"/>
    <lineage>
        <taxon>Eukaryota</taxon>
        <taxon>Fungi</taxon>
        <taxon>Fungi incertae sedis</taxon>
        <taxon>Mucoromycota</taxon>
        <taxon>Glomeromycotina</taxon>
        <taxon>Glomeromycetes</taxon>
        <taxon>Diversisporales</taxon>
        <taxon>Gigasporaceae</taxon>
        <taxon>Racocetra</taxon>
    </lineage>
</organism>
<reference evidence="1" key="1">
    <citation type="submission" date="2021-06" db="EMBL/GenBank/DDBJ databases">
        <authorList>
            <person name="Kallberg Y."/>
            <person name="Tangrot J."/>
            <person name="Rosling A."/>
        </authorList>
    </citation>
    <scope>NUCLEOTIDE SEQUENCE</scope>
    <source>
        <strain evidence="1">MA461A</strain>
    </source>
</reference>
<gene>
    <name evidence="1" type="ORF">RPERSI_LOCUS4858</name>
</gene>
<evidence type="ECO:0000313" key="1">
    <source>
        <dbReference type="EMBL" id="CAG8573676.1"/>
    </source>
</evidence>
<accession>A0ACA9M9X5</accession>
<comment type="caution">
    <text evidence="1">The sequence shown here is derived from an EMBL/GenBank/DDBJ whole genome shotgun (WGS) entry which is preliminary data.</text>
</comment>
<protein>
    <submittedName>
        <fullName evidence="1">14098_t:CDS:1</fullName>
    </submittedName>
</protein>